<accession>A0A1Q8R2G9</accession>
<dbReference type="EMBL" id="MLBF01000002">
    <property type="protein sequence ID" value="OLN33815.1"/>
    <property type="molecule type" value="Genomic_DNA"/>
</dbReference>
<dbReference type="RefSeq" id="WP_075363321.1">
    <property type="nucleotide sequence ID" value="NZ_MLBF01000002.1"/>
</dbReference>
<organism evidence="1 2">
    <name type="scientific">Desulfosporosinus metallidurans</name>
    <dbReference type="NCBI Taxonomy" id="1888891"/>
    <lineage>
        <taxon>Bacteria</taxon>
        <taxon>Bacillati</taxon>
        <taxon>Bacillota</taxon>
        <taxon>Clostridia</taxon>
        <taxon>Eubacteriales</taxon>
        <taxon>Desulfitobacteriaceae</taxon>
        <taxon>Desulfosporosinus</taxon>
    </lineage>
</organism>
<proteinExistence type="predicted"/>
<reference evidence="1 2" key="1">
    <citation type="submission" date="2016-09" db="EMBL/GenBank/DDBJ databases">
        <title>Complete genome of Desulfosporosinus sp. OL.</title>
        <authorList>
            <person name="Mardanov A."/>
            <person name="Beletsky A."/>
            <person name="Panova A."/>
            <person name="Karnachuk O."/>
            <person name="Ravin N."/>
        </authorList>
    </citation>
    <scope>NUCLEOTIDE SEQUENCE [LARGE SCALE GENOMIC DNA]</scope>
    <source>
        <strain evidence="1 2">OL</strain>
    </source>
</reference>
<protein>
    <submittedName>
        <fullName evidence="1">Uncharacterized protein</fullName>
    </submittedName>
</protein>
<dbReference type="Proteomes" id="UP000186102">
    <property type="component" value="Unassembled WGS sequence"/>
</dbReference>
<dbReference type="OrthoDB" id="1796427at2"/>
<gene>
    <name evidence="1" type="ORF">DSOL_0525</name>
</gene>
<dbReference type="AlphaFoldDB" id="A0A1Q8R2G9"/>
<evidence type="ECO:0000313" key="1">
    <source>
        <dbReference type="EMBL" id="OLN33815.1"/>
    </source>
</evidence>
<keyword evidence="2" id="KW-1185">Reference proteome</keyword>
<dbReference type="STRING" id="1888891.DSOL_0525"/>
<name>A0A1Q8R2G9_9FIRM</name>
<evidence type="ECO:0000313" key="2">
    <source>
        <dbReference type="Proteomes" id="UP000186102"/>
    </source>
</evidence>
<sequence>MFDETIEPIDTCGCGDTGYLTTRTIPIDLNHGVGHIDKVPVYHCRSTDCQEFTLPPIVSRRLEAIAEQMEDSLAREAVYTWETHQKASSLDPFQPTNEHALLQSFTLQFANRKYADAHVVLIIPSQAIFLRSTIEDEEYYLLQYEPEAHTDGTWFSFLKFYYEESELTYEDFLEWSEDGHLKEIGRITLEEVEDALIDEFGDWT</sequence>
<comment type="caution">
    <text evidence="1">The sequence shown here is derived from an EMBL/GenBank/DDBJ whole genome shotgun (WGS) entry which is preliminary data.</text>
</comment>